<protein>
    <recommendedName>
        <fullName evidence="2">Fe2OG dioxygenase domain-containing protein</fullName>
    </recommendedName>
</protein>
<dbReference type="Gene3D" id="2.60.120.330">
    <property type="entry name" value="B-lactam Antibiotic, Isopenicillin N Synthase, Chain"/>
    <property type="match status" value="1"/>
</dbReference>
<evidence type="ECO:0000313" key="4">
    <source>
        <dbReference type="Proteomes" id="UP001314263"/>
    </source>
</evidence>
<keyword evidence="1" id="KW-0560">Oxidoreductase</keyword>
<name>A0AAV1I7Y0_9CHLO</name>
<organism evidence="3 4">
    <name type="scientific">Coccomyxa viridis</name>
    <dbReference type="NCBI Taxonomy" id="1274662"/>
    <lineage>
        <taxon>Eukaryota</taxon>
        <taxon>Viridiplantae</taxon>
        <taxon>Chlorophyta</taxon>
        <taxon>core chlorophytes</taxon>
        <taxon>Trebouxiophyceae</taxon>
        <taxon>Trebouxiophyceae incertae sedis</taxon>
        <taxon>Coccomyxaceae</taxon>
        <taxon>Coccomyxa</taxon>
    </lineage>
</organism>
<comment type="similarity">
    <text evidence="1">Belongs to the iron/ascorbate-dependent oxidoreductase family.</text>
</comment>
<dbReference type="InterPro" id="IPR027443">
    <property type="entry name" value="IPNS-like_sf"/>
</dbReference>
<dbReference type="InterPro" id="IPR005123">
    <property type="entry name" value="Oxoglu/Fe-dep_dioxygenase_dom"/>
</dbReference>
<dbReference type="InterPro" id="IPR044861">
    <property type="entry name" value="IPNS-like_FE2OG_OXY"/>
</dbReference>
<dbReference type="Proteomes" id="UP001314263">
    <property type="component" value="Unassembled WGS sequence"/>
</dbReference>
<dbReference type="InterPro" id="IPR050231">
    <property type="entry name" value="Iron_ascorbate_oxido_reductase"/>
</dbReference>
<feature type="domain" description="Fe2OG dioxygenase" evidence="2">
    <location>
        <begin position="163"/>
        <end position="289"/>
    </location>
</feature>
<dbReference type="PRINTS" id="PR00682">
    <property type="entry name" value="IPNSYNTHASE"/>
</dbReference>
<dbReference type="GO" id="GO:0046872">
    <property type="term" value="F:metal ion binding"/>
    <property type="evidence" value="ECO:0007669"/>
    <property type="project" value="UniProtKB-KW"/>
</dbReference>
<keyword evidence="4" id="KW-1185">Reference proteome</keyword>
<dbReference type="InterPro" id="IPR026992">
    <property type="entry name" value="DIOX_N"/>
</dbReference>
<reference evidence="3 4" key="1">
    <citation type="submission" date="2023-10" db="EMBL/GenBank/DDBJ databases">
        <authorList>
            <person name="Maclean D."/>
            <person name="Macfadyen A."/>
        </authorList>
    </citation>
    <scope>NUCLEOTIDE SEQUENCE [LARGE SCALE GENOMIC DNA]</scope>
</reference>
<comment type="caution">
    <text evidence="3">The sequence shown here is derived from an EMBL/GenBank/DDBJ whole genome shotgun (WGS) entry which is preliminary data.</text>
</comment>
<dbReference type="EMBL" id="CAUYUE010000007">
    <property type="protein sequence ID" value="CAK0782261.1"/>
    <property type="molecule type" value="Genomic_DNA"/>
</dbReference>
<proteinExistence type="inferred from homology"/>
<dbReference type="Pfam" id="PF14226">
    <property type="entry name" value="DIOX_N"/>
    <property type="match status" value="1"/>
</dbReference>
<evidence type="ECO:0000313" key="3">
    <source>
        <dbReference type="EMBL" id="CAK0782261.1"/>
    </source>
</evidence>
<accession>A0AAV1I7Y0</accession>
<dbReference type="PANTHER" id="PTHR47990">
    <property type="entry name" value="2-OXOGLUTARATE (2OG) AND FE(II)-DEPENDENT OXYGENASE SUPERFAMILY PROTEIN-RELATED"/>
    <property type="match status" value="1"/>
</dbReference>
<dbReference type="PROSITE" id="PS51471">
    <property type="entry name" value="FE2OG_OXY"/>
    <property type="match status" value="1"/>
</dbReference>
<keyword evidence="1" id="KW-0408">Iron</keyword>
<keyword evidence="1" id="KW-0479">Metal-binding</keyword>
<sequence length="353" mass="39698">MSQTGPPIVDLSNFEERKEEITKELMKAATTIGFFYITNHGIPQELIDRAFAINARYFDQPAEVKAKYPSVDWGAVKLLGYEVNKMHEGDGLLHESCIQKFPVHTDMEKIWPSEEDCPKFKDTTMEFMKALPPVVDRILSLFARGIGFPETFFKDITDVQTTENNSFLQYHKYPSLEGTDRDTWQEGVNRITAHTDESLMTLLFNSPGSVGLELAAGRDGKAVGSENGHYKVNNWTDCPPKPGCITVNVGDPLQFWSDGVLKSNYHRVRMPKEGEPLDARYSIGWFVWPKDNVLIQGPGKKYPPTTMKEFMKVKGQMYGNSFHPDPEIYMANQHIAFGPPEIAASGIPIPAAS</sequence>
<dbReference type="Pfam" id="PF03171">
    <property type="entry name" value="2OG-FeII_Oxy"/>
    <property type="match status" value="1"/>
</dbReference>
<dbReference type="SUPFAM" id="SSF51197">
    <property type="entry name" value="Clavaminate synthase-like"/>
    <property type="match status" value="1"/>
</dbReference>
<gene>
    <name evidence="3" type="ORF">CVIRNUC_005609</name>
</gene>
<evidence type="ECO:0000259" key="2">
    <source>
        <dbReference type="PROSITE" id="PS51471"/>
    </source>
</evidence>
<dbReference type="AlphaFoldDB" id="A0AAV1I7Y0"/>
<dbReference type="GO" id="GO:0016491">
    <property type="term" value="F:oxidoreductase activity"/>
    <property type="evidence" value="ECO:0007669"/>
    <property type="project" value="UniProtKB-KW"/>
</dbReference>
<evidence type="ECO:0000256" key="1">
    <source>
        <dbReference type="RuleBase" id="RU003682"/>
    </source>
</evidence>